<dbReference type="InterPro" id="IPR014729">
    <property type="entry name" value="Rossmann-like_a/b/a_fold"/>
</dbReference>
<protein>
    <submittedName>
        <fullName evidence="3">Universal stress protein</fullName>
    </submittedName>
</protein>
<evidence type="ECO:0000259" key="2">
    <source>
        <dbReference type="Pfam" id="PF00582"/>
    </source>
</evidence>
<evidence type="ECO:0000313" key="3">
    <source>
        <dbReference type="EMBL" id="MCI1188647.1"/>
    </source>
</evidence>
<dbReference type="Pfam" id="PF00582">
    <property type="entry name" value="Usp"/>
    <property type="match status" value="2"/>
</dbReference>
<proteinExistence type="inferred from homology"/>
<name>A0A9X2AGA7_9BACT</name>
<dbReference type="Gene3D" id="3.40.50.620">
    <property type="entry name" value="HUPs"/>
    <property type="match status" value="1"/>
</dbReference>
<dbReference type="Proteomes" id="UP001139193">
    <property type="component" value="Unassembled WGS sequence"/>
</dbReference>
<feature type="domain" description="UspA" evidence="2">
    <location>
        <begin position="4"/>
        <end position="139"/>
    </location>
</feature>
<dbReference type="AlphaFoldDB" id="A0A9X2AGA7"/>
<dbReference type="SUPFAM" id="SSF52402">
    <property type="entry name" value="Adenine nucleotide alpha hydrolases-like"/>
    <property type="match status" value="2"/>
</dbReference>
<dbReference type="PANTHER" id="PTHR46268:SF6">
    <property type="entry name" value="UNIVERSAL STRESS PROTEIN UP12"/>
    <property type="match status" value="1"/>
</dbReference>
<dbReference type="Gene3D" id="3.40.50.12370">
    <property type="match status" value="1"/>
</dbReference>
<comment type="caution">
    <text evidence="3">The sequence shown here is derived from an EMBL/GenBank/DDBJ whole genome shotgun (WGS) entry which is preliminary data.</text>
</comment>
<organism evidence="3 4">
    <name type="scientific">Hymenobacter cyanobacteriorum</name>
    <dbReference type="NCBI Taxonomy" id="2926463"/>
    <lineage>
        <taxon>Bacteria</taxon>
        <taxon>Pseudomonadati</taxon>
        <taxon>Bacteroidota</taxon>
        <taxon>Cytophagia</taxon>
        <taxon>Cytophagales</taxon>
        <taxon>Hymenobacteraceae</taxon>
        <taxon>Hymenobacter</taxon>
    </lineage>
</organism>
<reference evidence="3" key="1">
    <citation type="submission" date="2022-03" db="EMBL/GenBank/DDBJ databases">
        <title>Bacterial whole genome sequence for Hymenobacter sp. DH14.</title>
        <authorList>
            <person name="Le V."/>
        </authorList>
    </citation>
    <scope>NUCLEOTIDE SEQUENCE</scope>
    <source>
        <strain evidence="3">DH14</strain>
    </source>
</reference>
<dbReference type="RefSeq" id="WP_241936913.1">
    <property type="nucleotide sequence ID" value="NZ_JALBGC010000004.1"/>
</dbReference>
<evidence type="ECO:0000256" key="1">
    <source>
        <dbReference type="ARBA" id="ARBA00008791"/>
    </source>
</evidence>
<comment type="similarity">
    <text evidence="1">Belongs to the universal stress protein A family.</text>
</comment>
<gene>
    <name evidence="3" type="ORF">MON38_14565</name>
</gene>
<dbReference type="EMBL" id="JALBGC010000004">
    <property type="protein sequence ID" value="MCI1188647.1"/>
    <property type="molecule type" value="Genomic_DNA"/>
</dbReference>
<sequence>MKSTFVVLTDLSAAAEKAQAYTARLAARLQGRLVLLHVYLSIDPLRNPAELVLTTAAELAGREQAQAALQQQARQLPVPAEAELSVDTLATAVAKAVRRHQPLLLAVGRATQPARLGPALPHAVVPVLRAARYPVLLVPESWPDAALPQRVLVAADGHPFTIAAPVQALRELLAALRPTTAVVHVAPQAHGPSHGDMALKSVWSTNLFGPLTSNSLYEVREETPADGILQAARELNSQLIVLLARPHTFLGGLFHRSVTAQVLRHSPVPVLVLPTVD</sequence>
<evidence type="ECO:0000313" key="4">
    <source>
        <dbReference type="Proteomes" id="UP001139193"/>
    </source>
</evidence>
<dbReference type="InterPro" id="IPR006016">
    <property type="entry name" value="UspA"/>
</dbReference>
<dbReference type="CDD" id="cd00293">
    <property type="entry name" value="USP-like"/>
    <property type="match status" value="1"/>
</dbReference>
<dbReference type="PANTHER" id="PTHR46268">
    <property type="entry name" value="STRESS RESPONSE PROTEIN NHAX"/>
    <property type="match status" value="1"/>
</dbReference>
<keyword evidence="4" id="KW-1185">Reference proteome</keyword>
<accession>A0A9X2AGA7</accession>
<feature type="domain" description="UspA" evidence="2">
    <location>
        <begin position="218"/>
        <end position="274"/>
    </location>
</feature>